<name>A0A9N9CQ75_9GLOM</name>
<dbReference type="AlphaFoldDB" id="A0A9N9CQ75"/>
<evidence type="ECO:0000313" key="2">
    <source>
        <dbReference type="Proteomes" id="UP000789396"/>
    </source>
</evidence>
<reference evidence="1" key="1">
    <citation type="submission" date="2021-06" db="EMBL/GenBank/DDBJ databases">
        <authorList>
            <person name="Kallberg Y."/>
            <person name="Tangrot J."/>
            <person name="Rosling A."/>
        </authorList>
    </citation>
    <scope>NUCLEOTIDE SEQUENCE</scope>
    <source>
        <strain evidence="1">IN212</strain>
    </source>
</reference>
<proteinExistence type="predicted"/>
<comment type="caution">
    <text evidence="1">The sequence shown here is derived from an EMBL/GenBank/DDBJ whole genome shotgun (WGS) entry which is preliminary data.</text>
</comment>
<keyword evidence="2" id="KW-1185">Reference proteome</keyword>
<accession>A0A9N9CQ75</accession>
<protein>
    <submittedName>
        <fullName evidence="1">18425_t:CDS:1</fullName>
    </submittedName>
</protein>
<dbReference type="EMBL" id="CAJVPZ010009266">
    <property type="protein sequence ID" value="CAG8607157.1"/>
    <property type="molecule type" value="Genomic_DNA"/>
</dbReference>
<dbReference type="Proteomes" id="UP000789396">
    <property type="component" value="Unassembled WGS sequence"/>
</dbReference>
<dbReference type="OrthoDB" id="2374186at2759"/>
<sequence length="326" mass="37877">MAQTIFNHLSNGQKTETKHINFQQGNNQPYLSDEVLNVYDYFNSEHLKGELDLALFPNLRKITFQQNVRFNILESIDLSKNEKLSRIVIDGQNNDYFFEHNSFTLLIKEIQLSRIILACDIKDYRGTRWVWIKTTNYLKDQAIIPYFLVEDKKIEQLEAEVASLKQSLAQKDQTIAQNDRTIVDLNKKIQQTPTLDQFQELNNIALPCSDLDFDKLKQEVKRLKLKDFNPYFKEQKDSFEQLTTTTKNKAGDSLGAILDLLLQTNKQIIESKNESDNSFTQGQLLGQLLTCQTLLQTKFTSEELQSLLNKQKELLMLEKQSAILKQ</sequence>
<organism evidence="1 2">
    <name type="scientific">Racocetra fulgida</name>
    <dbReference type="NCBI Taxonomy" id="60492"/>
    <lineage>
        <taxon>Eukaryota</taxon>
        <taxon>Fungi</taxon>
        <taxon>Fungi incertae sedis</taxon>
        <taxon>Mucoromycota</taxon>
        <taxon>Glomeromycotina</taxon>
        <taxon>Glomeromycetes</taxon>
        <taxon>Diversisporales</taxon>
        <taxon>Gigasporaceae</taxon>
        <taxon>Racocetra</taxon>
    </lineage>
</organism>
<evidence type="ECO:0000313" key="1">
    <source>
        <dbReference type="EMBL" id="CAG8607157.1"/>
    </source>
</evidence>
<gene>
    <name evidence="1" type="ORF">RFULGI_LOCUS6834</name>
</gene>